<dbReference type="Pfam" id="PF05147">
    <property type="entry name" value="LANC_like"/>
    <property type="match status" value="1"/>
</dbReference>
<dbReference type="InterPro" id="IPR012341">
    <property type="entry name" value="6hp_glycosidase-like_sf"/>
</dbReference>
<dbReference type="GO" id="GO:0031179">
    <property type="term" value="P:peptide modification"/>
    <property type="evidence" value="ECO:0007669"/>
    <property type="project" value="InterPro"/>
</dbReference>
<dbReference type="RefSeq" id="WP_073187275.1">
    <property type="nucleotide sequence ID" value="NZ_FQZG01000028.1"/>
</dbReference>
<name>A0A1M6GT41_9ACTN</name>
<dbReference type="AlphaFoldDB" id="A0A1M6GT41"/>
<reference evidence="1 2" key="1">
    <citation type="submission" date="2016-11" db="EMBL/GenBank/DDBJ databases">
        <authorList>
            <person name="Jaros S."/>
            <person name="Januszkiewicz K."/>
            <person name="Wedrychowicz H."/>
        </authorList>
    </citation>
    <scope>NUCLEOTIDE SEQUENCE [LARGE SCALE GENOMIC DNA]</scope>
    <source>
        <strain evidence="1 2">DSM 12906</strain>
    </source>
</reference>
<dbReference type="STRING" id="1123357.SAMN02745244_01785"/>
<dbReference type="EMBL" id="FQZG01000028">
    <property type="protein sequence ID" value="SHJ13145.1"/>
    <property type="molecule type" value="Genomic_DNA"/>
</dbReference>
<accession>A0A1M6GT41</accession>
<dbReference type="Proteomes" id="UP000184512">
    <property type="component" value="Unassembled WGS sequence"/>
</dbReference>
<dbReference type="OrthoDB" id="3811968at2"/>
<gene>
    <name evidence="1" type="ORF">SAMN02745244_01785</name>
</gene>
<evidence type="ECO:0000313" key="1">
    <source>
        <dbReference type="EMBL" id="SHJ13145.1"/>
    </source>
</evidence>
<dbReference type="GO" id="GO:0005975">
    <property type="term" value="P:carbohydrate metabolic process"/>
    <property type="evidence" value="ECO:0007669"/>
    <property type="project" value="InterPro"/>
</dbReference>
<proteinExistence type="predicted"/>
<organism evidence="1 2">
    <name type="scientific">Tessaracoccus bendigoensis DSM 12906</name>
    <dbReference type="NCBI Taxonomy" id="1123357"/>
    <lineage>
        <taxon>Bacteria</taxon>
        <taxon>Bacillati</taxon>
        <taxon>Actinomycetota</taxon>
        <taxon>Actinomycetes</taxon>
        <taxon>Propionibacteriales</taxon>
        <taxon>Propionibacteriaceae</taxon>
        <taxon>Tessaracoccus</taxon>
    </lineage>
</organism>
<dbReference type="SUPFAM" id="SSF158745">
    <property type="entry name" value="LanC-like"/>
    <property type="match status" value="1"/>
</dbReference>
<protein>
    <submittedName>
        <fullName evidence="1">Lanthionine synthetase C-like protein</fullName>
    </submittedName>
</protein>
<dbReference type="InterPro" id="IPR007822">
    <property type="entry name" value="LANC-like"/>
</dbReference>
<sequence>MTGEAVVLAEAAGRCLAVLSAHRVSDGERVGWGTWELDANADPVGLNCTRPSLYDGNVGIAWAMRLMGVDPGQVVTGAEPPGLLGGAAGTVLAGGGTLPSSDVDRGNDLGDGIAGDLLVLVRTGSTDTDRVACLVEALARAAVRIDDMACWGDPRLPADRPLCGLAHGASGIAIALAEAAVAYPSVAPVAVPLIGDALRWESAWYDPVHGWPDLRADGGGYPVLWCHGAGGIGATRLRLLELARMGLDLDYPADAVAAEASAAVLACGRELTRAVGVARKGGLASVPYGLTLCHGAGGLLDVLVQAAEVWDEPGHLQAARRIAVDLLATAPEDPLEWPSGLKAPGCLGLFVGVAGTALLLTRLADPTGMGTLSLLGPFRQSGSVRAVTGR</sequence>
<dbReference type="Gene3D" id="1.50.10.10">
    <property type="match status" value="1"/>
</dbReference>
<keyword evidence="2" id="KW-1185">Reference proteome</keyword>
<dbReference type="PRINTS" id="PR01955">
    <property type="entry name" value="LANCFRANKIA"/>
</dbReference>
<dbReference type="PRINTS" id="PR01950">
    <property type="entry name" value="LANCSUPER"/>
</dbReference>
<evidence type="ECO:0000313" key="2">
    <source>
        <dbReference type="Proteomes" id="UP000184512"/>
    </source>
</evidence>
<dbReference type="SMART" id="SM01260">
    <property type="entry name" value="LANC_like"/>
    <property type="match status" value="1"/>
</dbReference>